<accession>E6SKF0</accession>
<organism evidence="1 2">
    <name type="scientific">Thermaerobacter marianensis (strain ATCC 700841 / DSM 12885 / JCM 10246 / 7p75a)</name>
    <dbReference type="NCBI Taxonomy" id="644966"/>
    <lineage>
        <taxon>Bacteria</taxon>
        <taxon>Bacillati</taxon>
        <taxon>Bacillota</taxon>
        <taxon>Clostridia</taxon>
        <taxon>Eubacteriales</taxon>
        <taxon>Clostridiales Family XVII. Incertae Sedis</taxon>
        <taxon>Thermaerobacter</taxon>
    </lineage>
</organism>
<gene>
    <name evidence="1" type="ordered locus">Tmar_0012</name>
</gene>
<dbReference type="Proteomes" id="UP000008915">
    <property type="component" value="Chromosome"/>
</dbReference>
<sequence>MAYKTSEVMEVFLDESGALRATEPFYAGLWITWQGDKWRTMVSDQRAAEAFFKEFHFHKISRNPNDWRYRFGRRIARKFIYKNWYARLLHVPGDKLDQWRRMNRRDIYDTLLTELLVKFAPHIPEPRIVITIDERNRPKDDDYLPVGIEAILRDVLPHKQIEVRLASSSNEDLLQVVDLLVGAVRQLKYPSGNQNKKALARLIQPYTIGEKPRVWVWDWS</sequence>
<evidence type="ECO:0000313" key="1">
    <source>
        <dbReference type="EMBL" id="ADU50137.1"/>
    </source>
</evidence>
<reference evidence="1 2" key="1">
    <citation type="journal article" date="2010" name="Stand. Genomic Sci.">
        <title>Complete genome sequence of Thermaerobacter marianensis type strain (7p75a).</title>
        <authorList>
            <person name="Han C."/>
            <person name="Gu W."/>
            <person name="Zhang X."/>
            <person name="Lapidus A."/>
            <person name="Nolan M."/>
            <person name="Copeland A."/>
            <person name="Lucas S."/>
            <person name="Del Rio T.G."/>
            <person name="Tice H."/>
            <person name="Cheng J.F."/>
            <person name="Tapia R."/>
            <person name="Goodwin L."/>
            <person name="Pitluck S."/>
            <person name="Pagani I."/>
            <person name="Ivanova N."/>
            <person name="Mavromatis K."/>
            <person name="Mikhailova N."/>
            <person name="Pati A."/>
            <person name="Chen A."/>
            <person name="Palaniappan K."/>
            <person name="Land M."/>
            <person name="Hauser L."/>
            <person name="Chang Y.J."/>
            <person name="Jeffries C.D."/>
            <person name="Schneider S."/>
            <person name="Rohde M."/>
            <person name="Goker M."/>
            <person name="Pukall R."/>
            <person name="Woyke T."/>
            <person name="Bristow J."/>
            <person name="Eisen J.A."/>
            <person name="Markowitz V."/>
            <person name="Hugenholtz P."/>
            <person name="Kyrpides N.C."/>
            <person name="Klenk H.P."/>
            <person name="Detter J.C."/>
        </authorList>
    </citation>
    <scope>NUCLEOTIDE SEQUENCE [LARGE SCALE GENOMIC DNA]</scope>
    <source>
        <strain evidence="2">ATCC 700841 / DSM 12885 / JCM 10246 / 7p75a</strain>
    </source>
</reference>
<dbReference type="RefSeq" id="WP_013494443.1">
    <property type="nucleotide sequence ID" value="NC_014831.1"/>
</dbReference>
<dbReference type="EMBL" id="CP002344">
    <property type="protein sequence ID" value="ADU50137.1"/>
    <property type="molecule type" value="Genomic_DNA"/>
</dbReference>
<dbReference type="KEGG" id="tmr:Tmar_0012"/>
<evidence type="ECO:0008006" key="3">
    <source>
        <dbReference type="Google" id="ProtNLM"/>
    </source>
</evidence>
<dbReference type="OrthoDB" id="9850938at2"/>
<dbReference type="eggNOG" id="ENOG50341QT">
    <property type="taxonomic scope" value="Bacteria"/>
</dbReference>
<dbReference type="Pfam" id="PF12686">
    <property type="entry name" value="DUF3800"/>
    <property type="match status" value="1"/>
</dbReference>
<proteinExistence type="predicted"/>
<keyword evidence="2" id="KW-1185">Reference proteome</keyword>
<evidence type="ECO:0000313" key="2">
    <source>
        <dbReference type="Proteomes" id="UP000008915"/>
    </source>
</evidence>
<protein>
    <recommendedName>
        <fullName evidence="3">DUF3800 domain-containing protein</fullName>
    </recommendedName>
</protein>
<reference evidence="2" key="2">
    <citation type="journal article" date="2010" name="Stand. Genomic Sci.">
        <title>Complete genome sequence of Thermaerobacter marianensis type strain (7p75aT).</title>
        <authorList>
            <person name="Han C."/>
            <person name="Gu W."/>
            <person name="Zhang X."/>
            <person name="Lapidus A."/>
            <person name="Nolan M."/>
            <person name="Copeland A."/>
            <person name="Lucas S."/>
            <person name="Glavina Del Rio T."/>
            <person name="Tice H."/>
            <person name="Cheng J."/>
            <person name="Tapia R."/>
            <person name="Goodwin L."/>
            <person name="Pitluck S."/>
            <person name="Pagani I."/>
            <person name="Ivanova N."/>
            <person name="Mavromatis K."/>
            <person name="Mikhailova N."/>
            <person name="Pati A."/>
            <person name="Chen A."/>
            <person name="Palaniappan K."/>
            <person name="Land M."/>
            <person name="Hauser L."/>
            <person name="Chang Y."/>
            <person name="Jeffries C."/>
            <person name="Schneider S."/>
            <person name="Rohde M."/>
            <person name="Goker M."/>
            <person name="Pukall R."/>
            <person name="Woyke T."/>
            <person name="Bristow J."/>
            <person name="Eisen J."/>
            <person name="Markowitz V."/>
            <person name="Hugenholtz P."/>
            <person name="Kyrpides N."/>
            <person name="Klenk H."/>
            <person name="Detter J."/>
        </authorList>
    </citation>
    <scope>NUCLEOTIDE SEQUENCE [LARGE SCALE GENOMIC DNA]</scope>
    <source>
        <strain evidence="2">ATCC 700841 / DSM 12885 / JCM 10246 / 7p75a</strain>
    </source>
</reference>
<name>E6SKF0_THEM7</name>
<dbReference type="InterPro" id="IPR024524">
    <property type="entry name" value="DUF3800"/>
</dbReference>
<dbReference type="HOGENOM" id="CLU_1255457_0_0_9"/>
<dbReference type="AlphaFoldDB" id="E6SKF0"/>